<feature type="transmembrane region" description="Helical" evidence="6">
    <location>
        <begin position="233"/>
        <end position="251"/>
    </location>
</feature>
<organism evidence="8 9">
    <name type="scientific">Pseudonocardia petroleophila</name>
    <dbReference type="NCBI Taxonomy" id="37331"/>
    <lineage>
        <taxon>Bacteria</taxon>
        <taxon>Bacillati</taxon>
        <taxon>Actinomycetota</taxon>
        <taxon>Actinomycetes</taxon>
        <taxon>Pseudonocardiales</taxon>
        <taxon>Pseudonocardiaceae</taxon>
        <taxon>Pseudonocardia</taxon>
    </lineage>
</organism>
<evidence type="ECO:0000256" key="1">
    <source>
        <dbReference type="ARBA" id="ARBA00004141"/>
    </source>
</evidence>
<feature type="transmembrane region" description="Helical" evidence="6">
    <location>
        <begin position="100"/>
        <end position="120"/>
    </location>
</feature>
<gene>
    <name evidence="8" type="ORF">H6H00_16150</name>
</gene>
<feature type="transmembrane region" description="Helical" evidence="6">
    <location>
        <begin position="43"/>
        <end position="60"/>
    </location>
</feature>
<dbReference type="PANTHER" id="PTHR43701:SF12">
    <property type="entry name" value="MEMBRANE TRANSPORTER PROTEIN YTNM-RELATED"/>
    <property type="match status" value="1"/>
</dbReference>
<reference evidence="8 9" key="1">
    <citation type="submission" date="2020-08" db="EMBL/GenBank/DDBJ databases">
        <authorList>
            <person name="Mo P."/>
        </authorList>
    </citation>
    <scope>NUCLEOTIDE SEQUENCE [LARGE SCALE GENOMIC DNA]</scope>
    <source>
        <strain evidence="8 9">CGMCC 4.1532</strain>
    </source>
</reference>
<keyword evidence="6" id="KW-1003">Cell membrane</keyword>
<evidence type="ECO:0000256" key="3">
    <source>
        <dbReference type="ARBA" id="ARBA00022692"/>
    </source>
</evidence>
<keyword evidence="4 6" id="KW-1133">Transmembrane helix</keyword>
<dbReference type="AlphaFoldDB" id="A0A7G7MR39"/>
<evidence type="ECO:0000313" key="8">
    <source>
        <dbReference type="EMBL" id="QNG55250.1"/>
    </source>
</evidence>
<dbReference type="PANTHER" id="PTHR43701">
    <property type="entry name" value="MEMBRANE TRANSPORTER PROTEIN MJ0441-RELATED"/>
    <property type="match status" value="1"/>
</dbReference>
<evidence type="ECO:0000256" key="6">
    <source>
        <dbReference type="RuleBase" id="RU363041"/>
    </source>
</evidence>
<keyword evidence="9" id="KW-1185">Reference proteome</keyword>
<name>A0A7G7MR39_9PSEU</name>
<dbReference type="GO" id="GO:0005886">
    <property type="term" value="C:plasma membrane"/>
    <property type="evidence" value="ECO:0007669"/>
    <property type="project" value="UniProtKB-SubCell"/>
</dbReference>
<evidence type="ECO:0000313" key="9">
    <source>
        <dbReference type="Proteomes" id="UP000515728"/>
    </source>
</evidence>
<dbReference type="InterPro" id="IPR051598">
    <property type="entry name" value="TSUP/Inactive_protease-like"/>
</dbReference>
<protein>
    <recommendedName>
        <fullName evidence="6">Probable membrane transporter protein</fullName>
    </recommendedName>
</protein>
<feature type="transmembrane region" description="Helical" evidence="6">
    <location>
        <begin position="183"/>
        <end position="200"/>
    </location>
</feature>
<evidence type="ECO:0000256" key="7">
    <source>
        <dbReference type="SAM" id="MobiDB-lite"/>
    </source>
</evidence>
<dbReference type="InterPro" id="IPR002781">
    <property type="entry name" value="TM_pro_TauE-like"/>
</dbReference>
<evidence type="ECO:0000256" key="5">
    <source>
        <dbReference type="ARBA" id="ARBA00023136"/>
    </source>
</evidence>
<evidence type="ECO:0000256" key="4">
    <source>
        <dbReference type="ARBA" id="ARBA00022989"/>
    </source>
</evidence>
<dbReference type="Proteomes" id="UP000515728">
    <property type="component" value="Chromosome"/>
</dbReference>
<sequence length="312" mass="31482">MRTLIVFALVGFGAQLVDGALGMAYGVTSTSLLLIAGVNPATASASVHLAEVGTTLAAGASHWRFGNVDWKLVLRLGVPGAIGAFAGATVLSALATDDAAPYMSGILLALGVYILLRFSIRPPRVATQRVSPHRSTFLSPLGLVAGFVDASGGGGWGPVATPALLTAGRTAPRTVIGSVDTSEFLVAVAASVGFLIGLGSEVLDPATIGGLLIGGVLAAPLAAWLVTTIPAPILGTAVGGIIVLTNTRTILRALDVTGWASTTVYLVVVGVWIAAVAIAVSKFRTGPREVVGDPTTDQPVSPSGEVIDSERS</sequence>
<evidence type="ECO:0000256" key="2">
    <source>
        <dbReference type="ARBA" id="ARBA00009142"/>
    </source>
</evidence>
<keyword evidence="5 6" id="KW-0472">Membrane</keyword>
<dbReference type="EMBL" id="CP060131">
    <property type="protein sequence ID" value="QNG55250.1"/>
    <property type="molecule type" value="Genomic_DNA"/>
</dbReference>
<accession>A0A7G7MR39</accession>
<proteinExistence type="inferred from homology"/>
<keyword evidence="3 6" id="KW-0812">Transmembrane</keyword>
<feature type="transmembrane region" description="Helical" evidence="6">
    <location>
        <begin position="263"/>
        <end position="280"/>
    </location>
</feature>
<comment type="similarity">
    <text evidence="2 6">Belongs to the 4-toluene sulfonate uptake permease (TSUP) (TC 2.A.102) family.</text>
</comment>
<comment type="subcellular location">
    <subcellularLocation>
        <location evidence="6">Cell membrane</location>
        <topology evidence="6">Multi-pass membrane protein</topology>
    </subcellularLocation>
    <subcellularLocation>
        <location evidence="1">Membrane</location>
        <topology evidence="1">Multi-pass membrane protein</topology>
    </subcellularLocation>
</comment>
<feature type="region of interest" description="Disordered" evidence="7">
    <location>
        <begin position="290"/>
        <end position="312"/>
    </location>
</feature>
<dbReference type="KEGG" id="ppel:H6H00_16150"/>
<feature type="transmembrane region" description="Helical" evidence="6">
    <location>
        <begin position="72"/>
        <end position="94"/>
    </location>
</feature>
<dbReference type="Pfam" id="PF01925">
    <property type="entry name" value="TauE"/>
    <property type="match status" value="1"/>
</dbReference>
<dbReference type="RefSeq" id="WP_185722047.1">
    <property type="nucleotide sequence ID" value="NZ_BAAAWI010000001.1"/>
</dbReference>